<name>A0A7G6DZN1_THEFR</name>
<dbReference type="EMBL" id="CP045798">
    <property type="protein sequence ID" value="QNB45285.1"/>
    <property type="molecule type" value="Genomic_DNA"/>
</dbReference>
<dbReference type="Proteomes" id="UP000515847">
    <property type="component" value="Chromosome"/>
</dbReference>
<evidence type="ECO:0000256" key="1">
    <source>
        <dbReference type="SAM" id="Phobius"/>
    </source>
</evidence>
<proteinExistence type="predicted"/>
<dbReference type="InterPro" id="IPR021320">
    <property type="entry name" value="DUF2905"/>
</dbReference>
<dbReference type="RefSeq" id="WP_034421760.1">
    <property type="nucleotide sequence ID" value="NZ_CP045798.1"/>
</dbReference>
<organism evidence="2 3">
    <name type="scientific">Thermanaerosceptrum fracticalcis</name>
    <dbReference type="NCBI Taxonomy" id="1712410"/>
    <lineage>
        <taxon>Bacteria</taxon>
        <taxon>Bacillati</taxon>
        <taxon>Bacillota</taxon>
        <taxon>Clostridia</taxon>
        <taxon>Eubacteriales</taxon>
        <taxon>Peptococcaceae</taxon>
        <taxon>Thermanaerosceptrum</taxon>
    </lineage>
</organism>
<evidence type="ECO:0000313" key="3">
    <source>
        <dbReference type="Proteomes" id="UP000515847"/>
    </source>
</evidence>
<keyword evidence="1" id="KW-0472">Membrane</keyword>
<dbReference type="Pfam" id="PF11146">
    <property type="entry name" value="DUF2905"/>
    <property type="match status" value="1"/>
</dbReference>
<dbReference type="KEGG" id="tfr:BR63_02535"/>
<sequence>MGDFSSFGKILLGIGAFLFFMGLLFLLLGKFTGLGRLPGDIYYNKGNFTFYFPLATSLLLSLILTVLLNLFFRR</sequence>
<keyword evidence="1" id="KW-0812">Transmembrane</keyword>
<protein>
    <submittedName>
        <fullName evidence="2">DUF2905 family protein</fullName>
    </submittedName>
</protein>
<evidence type="ECO:0000313" key="2">
    <source>
        <dbReference type="EMBL" id="QNB45285.1"/>
    </source>
</evidence>
<keyword evidence="3" id="KW-1185">Reference proteome</keyword>
<gene>
    <name evidence="2" type="ORF">BR63_02535</name>
</gene>
<dbReference type="PANTHER" id="PTHR36443:SF1">
    <property type="entry name" value="BSR5223 PROTEIN"/>
    <property type="match status" value="1"/>
</dbReference>
<reference evidence="2 3" key="1">
    <citation type="journal article" date="2019" name="Front. Microbiol.">
        <title>Thermoanaerosceptrum fracticalcis gen. nov. sp. nov., a Novel Fumarate-Fermenting Microorganism From a Deep Fractured Carbonate Aquifer of the US Great Basin.</title>
        <authorList>
            <person name="Hamilton-Brehm S.D."/>
            <person name="Stewart L.E."/>
            <person name="Zavarin M."/>
            <person name="Caldwell M."/>
            <person name="Lawson P.A."/>
            <person name="Onstott T.C."/>
            <person name="Grzymski J."/>
            <person name="Neveux I."/>
            <person name="Lollar B.S."/>
            <person name="Russell C.E."/>
            <person name="Moser D.P."/>
        </authorList>
    </citation>
    <scope>NUCLEOTIDE SEQUENCE [LARGE SCALE GENOMIC DNA]</scope>
    <source>
        <strain evidence="2 3">DRI-13</strain>
    </source>
</reference>
<feature type="transmembrane region" description="Helical" evidence="1">
    <location>
        <begin position="48"/>
        <end position="72"/>
    </location>
</feature>
<accession>A0A7G6DZN1</accession>
<feature type="transmembrane region" description="Helical" evidence="1">
    <location>
        <begin position="7"/>
        <end position="28"/>
    </location>
</feature>
<dbReference type="AlphaFoldDB" id="A0A7G6DZN1"/>
<dbReference type="PANTHER" id="PTHR36443">
    <property type="entry name" value="BSR5223 PROTEIN"/>
    <property type="match status" value="1"/>
</dbReference>
<keyword evidence="1" id="KW-1133">Transmembrane helix</keyword>